<keyword evidence="6" id="KW-0223">Dioxygenase</keyword>
<keyword evidence="8" id="KW-0408">Iron</keyword>
<keyword evidence="16" id="KW-1185">Reference proteome</keyword>
<feature type="region of interest" description="Disordered" evidence="13">
    <location>
        <begin position="1"/>
        <end position="25"/>
    </location>
</feature>
<dbReference type="GO" id="GO:0009896">
    <property type="term" value="P:positive regulation of catabolic process"/>
    <property type="evidence" value="ECO:0007669"/>
    <property type="project" value="UniProtKB-ARBA"/>
</dbReference>
<dbReference type="GO" id="GO:0005737">
    <property type="term" value="C:cytoplasm"/>
    <property type="evidence" value="ECO:0007669"/>
    <property type="project" value="TreeGrafter"/>
</dbReference>
<evidence type="ECO:0000256" key="1">
    <source>
        <dbReference type="ARBA" id="ARBA00001961"/>
    </source>
</evidence>
<dbReference type="InterPro" id="IPR043044">
    <property type="entry name" value="TPA1/Ofd1_C"/>
</dbReference>
<evidence type="ECO:0000256" key="8">
    <source>
        <dbReference type="ARBA" id="ARBA00023004"/>
    </source>
</evidence>
<dbReference type="Pfam" id="PF13661">
    <property type="entry name" value="2OG-FeII_Oxy_4"/>
    <property type="match status" value="1"/>
</dbReference>
<evidence type="ECO:0000256" key="9">
    <source>
        <dbReference type="ARBA" id="ARBA00023242"/>
    </source>
</evidence>
<evidence type="ECO:0000256" key="4">
    <source>
        <dbReference type="ARBA" id="ARBA00022723"/>
    </source>
</evidence>
<dbReference type="Proteomes" id="UP000799302">
    <property type="component" value="Unassembled WGS sequence"/>
</dbReference>
<organism evidence="15 16">
    <name type="scientific">Microthyrium microscopicum</name>
    <dbReference type="NCBI Taxonomy" id="703497"/>
    <lineage>
        <taxon>Eukaryota</taxon>
        <taxon>Fungi</taxon>
        <taxon>Dikarya</taxon>
        <taxon>Ascomycota</taxon>
        <taxon>Pezizomycotina</taxon>
        <taxon>Dothideomycetes</taxon>
        <taxon>Dothideomycetes incertae sedis</taxon>
        <taxon>Microthyriales</taxon>
        <taxon>Microthyriaceae</taxon>
        <taxon>Microthyrium</taxon>
    </lineage>
</organism>
<dbReference type="InterPro" id="IPR005123">
    <property type="entry name" value="Oxoglu/Fe-dep_dioxygenase_dom"/>
</dbReference>
<dbReference type="PANTHER" id="PTHR12117">
    <property type="entry name" value="HISTONE ACETYLTRANSFERASE COMPLEX"/>
    <property type="match status" value="1"/>
</dbReference>
<keyword evidence="4" id="KW-0479">Metal-binding</keyword>
<dbReference type="PANTHER" id="PTHR12117:SF0">
    <property type="entry name" value="PROLYL 3-HYDROXYLASE OGFOD1"/>
    <property type="match status" value="1"/>
</dbReference>
<reference evidence="15" key="1">
    <citation type="journal article" date="2020" name="Stud. Mycol.">
        <title>101 Dothideomycetes genomes: a test case for predicting lifestyles and emergence of pathogens.</title>
        <authorList>
            <person name="Haridas S."/>
            <person name="Albert R."/>
            <person name="Binder M."/>
            <person name="Bloem J."/>
            <person name="Labutti K."/>
            <person name="Salamov A."/>
            <person name="Andreopoulos B."/>
            <person name="Baker S."/>
            <person name="Barry K."/>
            <person name="Bills G."/>
            <person name="Bluhm B."/>
            <person name="Cannon C."/>
            <person name="Castanera R."/>
            <person name="Culley D."/>
            <person name="Daum C."/>
            <person name="Ezra D."/>
            <person name="Gonzalez J."/>
            <person name="Henrissat B."/>
            <person name="Kuo A."/>
            <person name="Liang C."/>
            <person name="Lipzen A."/>
            <person name="Lutzoni F."/>
            <person name="Magnuson J."/>
            <person name="Mondo S."/>
            <person name="Nolan M."/>
            <person name="Ohm R."/>
            <person name="Pangilinan J."/>
            <person name="Park H.-J."/>
            <person name="Ramirez L."/>
            <person name="Alfaro M."/>
            <person name="Sun H."/>
            <person name="Tritt A."/>
            <person name="Yoshinaga Y."/>
            <person name="Zwiers L.-H."/>
            <person name="Turgeon B."/>
            <person name="Goodwin S."/>
            <person name="Spatafora J."/>
            <person name="Crous P."/>
            <person name="Grigoriev I."/>
        </authorList>
    </citation>
    <scope>NUCLEOTIDE SEQUENCE</scope>
    <source>
        <strain evidence="15">CBS 115976</strain>
    </source>
</reference>
<dbReference type="OrthoDB" id="430522at2759"/>
<evidence type="ECO:0000256" key="12">
    <source>
        <dbReference type="ARBA" id="ARBA00081607"/>
    </source>
</evidence>
<evidence type="ECO:0000256" key="6">
    <source>
        <dbReference type="ARBA" id="ARBA00022964"/>
    </source>
</evidence>
<evidence type="ECO:0000259" key="14">
    <source>
        <dbReference type="PROSITE" id="PS51471"/>
    </source>
</evidence>
<dbReference type="AlphaFoldDB" id="A0A6A6USS8"/>
<dbReference type="SMART" id="SM00702">
    <property type="entry name" value="P4Hc"/>
    <property type="match status" value="1"/>
</dbReference>
<protein>
    <recommendedName>
        <fullName evidence="12">uS12 prolyl 3,4-dihydroxylase</fullName>
    </recommendedName>
</protein>
<dbReference type="Gene3D" id="3.60.130.20">
    <property type="entry name" value="Oxoglutarate/iron-dependent oxygenase, C-terminal degradation domain"/>
    <property type="match status" value="1"/>
</dbReference>
<dbReference type="GO" id="GO:0031418">
    <property type="term" value="F:L-ascorbic acid binding"/>
    <property type="evidence" value="ECO:0007669"/>
    <property type="project" value="UniProtKB-KW"/>
</dbReference>
<dbReference type="PROSITE" id="PS51471">
    <property type="entry name" value="FE2OG_OXY"/>
    <property type="match status" value="1"/>
</dbReference>
<dbReference type="EMBL" id="MU004230">
    <property type="protein sequence ID" value="KAF2674543.1"/>
    <property type="molecule type" value="Genomic_DNA"/>
</dbReference>
<feature type="region of interest" description="Disordered" evidence="13">
    <location>
        <begin position="487"/>
        <end position="564"/>
    </location>
</feature>
<dbReference type="GO" id="GO:0005506">
    <property type="term" value="F:iron ion binding"/>
    <property type="evidence" value="ECO:0007669"/>
    <property type="project" value="InterPro"/>
</dbReference>
<evidence type="ECO:0000313" key="15">
    <source>
        <dbReference type="EMBL" id="KAF2674543.1"/>
    </source>
</evidence>
<dbReference type="Gene3D" id="2.60.120.620">
    <property type="entry name" value="q2cbj1_9rhob like domain"/>
    <property type="match status" value="1"/>
</dbReference>
<dbReference type="InterPro" id="IPR051842">
    <property type="entry name" value="uS12_prolyl_hydroxylase"/>
</dbReference>
<comment type="catalytic activity">
    <reaction evidence="10">
        <text>[ribosomal protein uS12]-L-proline + 2-oxoglutarate + O2 = [ribosomal protein uS12]-(3S)-3-hydroxy-L-proline + succinate + CO2</text>
        <dbReference type="Rhea" id="RHEA:54156"/>
        <dbReference type="Rhea" id="RHEA-COMP:13816"/>
        <dbReference type="Rhea" id="RHEA-COMP:13818"/>
        <dbReference type="ChEBI" id="CHEBI:15379"/>
        <dbReference type="ChEBI" id="CHEBI:16526"/>
        <dbReference type="ChEBI" id="CHEBI:16810"/>
        <dbReference type="ChEBI" id="CHEBI:30031"/>
        <dbReference type="ChEBI" id="CHEBI:50342"/>
        <dbReference type="ChEBI" id="CHEBI:85428"/>
    </reaction>
</comment>
<sequence length="633" mass="70091">MKRKGDDQIEANGASGKRRATGESQVKDDFRQGLFEEAVLDGYTDSYAESAPYKHGVIRDLMNDSLLRAVRSEVLDQINFTPKETDIYKIHQSGDLANLDGLDDKLLSRLPSLLKLRDALYSKTFREWIAHVGNSGPLSGKKTDMAINVYTPGCHLLCHDDVIGSRRLSYILYLTDPDKPWQAEWGGALRLYPTTTMKGEDGTEVVVPSAEFSKSIPPSWNQLSFFTIQPGLSFHDVEEVYARKAGQGDDSTDGGRLRMAISGWFHIPQEGEDGYEEGLEEKLAEKSSLTQLQQSKADQFDLPETRWRPIEKPEEDPDNDLDWTEDELGFLVQYINPGYLVPDALEELSETFRENSVATLTDFLHPKFAARLKEYITSLDTAESSLPQALGGASNDRDIARPPHKHRFLFRHATTSPPSDTKAASPLDLLLDTLFPSPLFTRWLHLFTGLDLQQCDILARRFRRGHDYTLASGYDEDSPQLELALGLTPTEGWGGDGLGADDSDEEDGIPADAPPPAESKDEETVGGYEVYMVGEDDDEPEGGEGGAEASYTGTGHRGKSHKADPAVYRASEGEEDDGVLFSMPASWNSLSVVLRDRGLLRFVKYVSASAPGDRFDVVSAYAVNDDDDEGDED</sequence>
<dbReference type="GO" id="GO:0006449">
    <property type="term" value="P:regulation of translational termination"/>
    <property type="evidence" value="ECO:0007669"/>
    <property type="project" value="TreeGrafter"/>
</dbReference>
<evidence type="ECO:0000256" key="10">
    <source>
        <dbReference type="ARBA" id="ARBA00047444"/>
    </source>
</evidence>
<evidence type="ECO:0000256" key="2">
    <source>
        <dbReference type="ARBA" id="ARBA00004123"/>
    </source>
</evidence>
<dbReference type="InterPro" id="IPR006620">
    <property type="entry name" value="Pro_4_hyd_alph"/>
</dbReference>
<accession>A0A6A6USS8</accession>
<comment type="cofactor">
    <cofactor evidence="1">
        <name>L-ascorbate</name>
        <dbReference type="ChEBI" id="CHEBI:38290"/>
    </cofactor>
</comment>
<feature type="domain" description="Fe2OG dioxygenase" evidence="14">
    <location>
        <begin position="141"/>
        <end position="267"/>
    </location>
</feature>
<keyword evidence="9" id="KW-0539">Nucleus</keyword>
<evidence type="ECO:0000313" key="16">
    <source>
        <dbReference type="Proteomes" id="UP000799302"/>
    </source>
</evidence>
<evidence type="ECO:0000256" key="13">
    <source>
        <dbReference type="SAM" id="MobiDB-lite"/>
    </source>
</evidence>
<dbReference type="InterPro" id="IPR019601">
    <property type="entry name" value="Oxoglutarate/Fe-dep_Oase_C"/>
</dbReference>
<gene>
    <name evidence="15" type="ORF">BT63DRAFT_430897</name>
</gene>
<evidence type="ECO:0000256" key="7">
    <source>
        <dbReference type="ARBA" id="ARBA00023002"/>
    </source>
</evidence>
<dbReference type="Pfam" id="PF10637">
    <property type="entry name" value="Ofd1_CTDD"/>
    <property type="match status" value="1"/>
</dbReference>
<dbReference type="FunFam" id="2.60.120.620:FF:000014">
    <property type="entry name" value="Prolyl 3,4-dihydroxylase TPA1"/>
    <property type="match status" value="1"/>
</dbReference>
<dbReference type="GO" id="GO:0005634">
    <property type="term" value="C:nucleus"/>
    <property type="evidence" value="ECO:0007669"/>
    <property type="project" value="UniProtKB-SubCell"/>
</dbReference>
<dbReference type="GO" id="GO:0031543">
    <property type="term" value="F:peptidyl-proline dioxygenase activity"/>
    <property type="evidence" value="ECO:0007669"/>
    <property type="project" value="TreeGrafter"/>
</dbReference>
<keyword evidence="5" id="KW-0847">Vitamin C</keyword>
<keyword evidence="7" id="KW-0560">Oxidoreductase</keyword>
<feature type="compositionally biased region" description="Acidic residues" evidence="13">
    <location>
        <begin position="499"/>
        <end position="509"/>
    </location>
</feature>
<dbReference type="GO" id="GO:0010604">
    <property type="term" value="P:positive regulation of macromolecule metabolic process"/>
    <property type="evidence" value="ECO:0007669"/>
    <property type="project" value="UniProtKB-ARBA"/>
</dbReference>
<proteinExistence type="inferred from homology"/>
<evidence type="ECO:0000256" key="3">
    <source>
        <dbReference type="ARBA" id="ARBA00007443"/>
    </source>
</evidence>
<name>A0A6A6USS8_9PEZI</name>
<evidence type="ECO:0000256" key="11">
    <source>
        <dbReference type="ARBA" id="ARBA00051966"/>
    </source>
</evidence>
<comment type="subcellular location">
    <subcellularLocation>
        <location evidence="2">Nucleus</location>
    </subcellularLocation>
</comment>
<comment type="catalytic activity">
    <reaction evidence="11">
        <text>[ribosomal protein uS12]-(3S)-3-hydroxy-L-proline + 2-oxoglutarate + O2 = [ribosomal protein uS12]-(3S)-3,4-dihydroxy-L-proline + succinate + CO2</text>
        <dbReference type="Rhea" id="RHEA:54160"/>
        <dbReference type="Rhea" id="RHEA-COMP:13817"/>
        <dbReference type="Rhea" id="RHEA-COMP:13818"/>
        <dbReference type="ChEBI" id="CHEBI:15379"/>
        <dbReference type="ChEBI" id="CHEBI:16526"/>
        <dbReference type="ChEBI" id="CHEBI:16810"/>
        <dbReference type="ChEBI" id="CHEBI:30031"/>
        <dbReference type="ChEBI" id="CHEBI:85428"/>
        <dbReference type="ChEBI" id="CHEBI:138052"/>
    </reaction>
</comment>
<evidence type="ECO:0000256" key="5">
    <source>
        <dbReference type="ARBA" id="ARBA00022896"/>
    </source>
</evidence>
<comment type="similarity">
    <text evidence="3">Belongs to the TPA1 family.</text>
</comment>
<dbReference type="InterPro" id="IPR039558">
    <property type="entry name" value="TPA1/OFD1_N"/>
</dbReference>